<comment type="subcellular location">
    <subcellularLocation>
        <location evidence="1">Periplasm</location>
    </subcellularLocation>
</comment>
<dbReference type="SUPFAM" id="SSF53850">
    <property type="entry name" value="Periplasmic binding protein-like II"/>
    <property type="match status" value="1"/>
</dbReference>
<dbReference type="GO" id="GO:0015833">
    <property type="term" value="P:peptide transport"/>
    <property type="evidence" value="ECO:0007669"/>
    <property type="project" value="TreeGrafter"/>
</dbReference>
<proteinExistence type="inferred from homology"/>
<dbReference type="RefSeq" id="WP_264714312.1">
    <property type="nucleotide sequence ID" value="NZ_JAPDNT010000010.1"/>
</dbReference>
<dbReference type="Pfam" id="PF00496">
    <property type="entry name" value="SBP_bac_5"/>
    <property type="match status" value="1"/>
</dbReference>
<comment type="caution">
    <text evidence="6">The sequence shown here is derived from an EMBL/GenBank/DDBJ whole genome shotgun (WGS) entry which is preliminary data.</text>
</comment>
<dbReference type="PIRSF" id="PIRSF002741">
    <property type="entry name" value="MppA"/>
    <property type="match status" value="1"/>
</dbReference>
<dbReference type="Gene3D" id="3.90.76.10">
    <property type="entry name" value="Dipeptide-binding Protein, Domain 1"/>
    <property type="match status" value="1"/>
</dbReference>
<dbReference type="GO" id="GO:1904680">
    <property type="term" value="F:peptide transmembrane transporter activity"/>
    <property type="evidence" value="ECO:0007669"/>
    <property type="project" value="TreeGrafter"/>
</dbReference>
<evidence type="ECO:0000259" key="5">
    <source>
        <dbReference type="Pfam" id="PF00496"/>
    </source>
</evidence>
<evidence type="ECO:0000313" key="7">
    <source>
        <dbReference type="Proteomes" id="UP001165679"/>
    </source>
</evidence>
<dbReference type="Proteomes" id="UP001165679">
    <property type="component" value="Unassembled WGS sequence"/>
</dbReference>
<evidence type="ECO:0000256" key="1">
    <source>
        <dbReference type="ARBA" id="ARBA00004418"/>
    </source>
</evidence>
<dbReference type="AlphaFoldDB" id="A0AA42CG32"/>
<keyword evidence="7" id="KW-1185">Reference proteome</keyword>
<dbReference type="CDD" id="cd08502">
    <property type="entry name" value="PBP2_NikA_DppA_OppA_like_16"/>
    <property type="match status" value="1"/>
</dbReference>
<dbReference type="PROSITE" id="PS51318">
    <property type="entry name" value="TAT"/>
    <property type="match status" value="1"/>
</dbReference>
<dbReference type="Gene3D" id="3.40.190.10">
    <property type="entry name" value="Periplasmic binding protein-like II"/>
    <property type="match status" value="1"/>
</dbReference>
<evidence type="ECO:0000256" key="3">
    <source>
        <dbReference type="ARBA" id="ARBA00022729"/>
    </source>
</evidence>
<evidence type="ECO:0000256" key="4">
    <source>
        <dbReference type="SAM" id="SignalP"/>
    </source>
</evidence>
<dbReference type="PANTHER" id="PTHR30290:SF38">
    <property type="entry name" value="D,D-DIPEPTIDE-BINDING PERIPLASMIC PROTEIN DDPA-RELATED"/>
    <property type="match status" value="1"/>
</dbReference>
<evidence type="ECO:0000256" key="2">
    <source>
        <dbReference type="ARBA" id="ARBA00005695"/>
    </source>
</evidence>
<feature type="chain" id="PRO_5041361755" evidence="4">
    <location>
        <begin position="29"/>
        <end position="526"/>
    </location>
</feature>
<dbReference type="GO" id="GO:0030288">
    <property type="term" value="C:outer membrane-bounded periplasmic space"/>
    <property type="evidence" value="ECO:0007669"/>
    <property type="project" value="UniProtKB-ARBA"/>
</dbReference>
<reference evidence="6" key="2">
    <citation type="submission" date="2022-10" db="EMBL/GenBank/DDBJ databases">
        <authorList>
            <person name="Trinh H.N."/>
        </authorList>
    </citation>
    <scope>NUCLEOTIDE SEQUENCE</scope>
    <source>
        <strain evidence="6">RN2-1</strain>
    </source>
</reference>
<dbReference type="InterPro" id="IPR000914">
    <property type="entry name" value="SBP_5_dom"/>
</dbReference>
<dbReference type="InterPro" id="IPR006311">
    <property type="entry name" value="TAT_signal"/>
</dbReference>
<organism evidence="6 7">
    <name type="scientific">Limobrevibacterium gyesilva</name>
    <dbReference type="NCBI Taxonomy" id="2991712"/>
    <lineage>
        <taxon>Bacteria</taxon>
        <taxon>Pseudomonadati</taxon>
        <taxon>Pseudomonadota</taxon>
        <taxon>Alphaproteobacteria</taxon>
        <taxon>Acetobacterales</taxon>
        <taxon>Acetobacteraceae</taxon>
        <taxon>Limobrevibacterium</taxon>
    </lineage>
</organism>
<accession>A0AA42CG32</accession>
<evidence type="ECO:0000313" key="6">
    <source>
        <dbReference type="EMBL" id="MCW3475591.1"/>
    </source>
</evidence>
<reference evidence="6" key="1">
    <citation type="submission" date="2022-09" db="EMBL/GenBank/DDBJ databases">
        <title>Rhodovastum sp. nov. RN2-1 isolated from soil in Seongnam, South Korea.</title>
        <authorList>
            <person name="Le N.T."/>
        </authorList>
    </citation>
    <scope>NUCLEOTIDE SEQUENCE</scope>
    <source>
        <strain evidence="6">RN2-1</strain>
    </source>
</reference>
<dbReference type="PANTHER" id="PTHR30290">
    <property type="entry name" value="PERIPLASMIC BINDING COMPONENT OF ABC TRANSPORTER"/>
    <property type="match status" value="1"/>
</dbReference>
<dbReference type="EMBL" id="JAPDNT010000010">
    <property type="protein sequence ID" value="MCW3475591.1"/>
    <property type="molecule type" value="Genomic_DNA"/>
</dbReference>
<name>A0AA42CG32_9PROT</name>
<dbReference type="InterPro" id="IPR030678">
    <property type="entry name" value="Peptide/Ni-bd"/>
</dbReference>
<sequence>MIKRRSVLSAGGAALAAAATGLARPAVAQGAKVLRYVPQANLANPDPIWTTATVAALHGYMVWDTLYGIDEGLIPRPQMAAGHEISADGLTWRIALRDGLMWHDGAPVRAVDCIASIRRWGKRDGFGQRLLSQTAEMKAVDDKRFDIRLTKPFALLPYALGATGCFIMPERVAVTDAFTQITEYVGSGPFRFLKDEWVSGASAAWAKNEKYVPRQEAPSYWSGGKVVNFDRVEWNIMDPATASAALQRGEVDWWENPVFDLLPSLRTAPGLTVQVLDPLGALGVVAVNHTQPPFDNPKLLRALLPAIDQQDYLNAVLGEQQTLGRKAGVFIPGSPYASDVDLEVLTGKRDVALARRLVAESGTKGEPILLMSPSDQPQLQQMALVTDALYKSLGLNSQYTSMDWGTLVTRRANHEPSDKGGWNSFCTTWGGLSVSNPGSHFPLRGNGNGGWFGWPVDDRMEALREQWFEAPDLASQKKICEDMQRLAFQNVPFYPVGQWFTPTAHRSNLTGFVKAGLMLFWGVKRV</sequence>
<feature type="signal peptide" evidence="4">
    <location>
        <begin position="1"/>
        <end position="28"/>
    </location>
</feature>
<protein>
    <submittedName>
        <fullName evidence="6">ABC transporter substrate-binding protein</fullName>
    </submittedName>
</protein>
<comment type="similarity">
    <text evidence="2">Belongs to the bacterial solute-binding protein 5 family.</text>
</comment>
<keyword evidence="3 4" id="KW-0732">Signal</keyword>
<feature type="domain" description="Solute-binding protein family 5" evidence="5">
    <location>
        <begin position="75"/>
        <end position="448"/>
    </location>
</feature>
<dbReference type="GO" id="GO:0043190">
    <property type="term" value="C:ATP-binding cassette (ABC) transporter complex"/>
    <property type="evidence" value="ECO:0007669"/>
    <property type="project" value="InterPro"/>
</dbReference>
<gene>
    <name evidence="6" type="ORF">OL599_13485</name>
</gene>
<dbReference type="Gene3D" id="3.10.105.10">
    <property type="entry name" value="Dipeptide-binding Protein, Domain 3"/>
    <property type="match status" value="1"/>
</dbReference>
<dbReference type="InterPro" id="IPR039424">
    <property type="entry name" value="SBP_5"/>
</dbReference>